<feature type="compositionally biased region" description="Basic residues" evidence="1">
    <location>
        <begin position="79"/>
        <end position="89"/>
    </location>
</feature>
<dbReference type="InParanoid" id="D8Q9L2"/>
<dbReference type="Proteomes" id="UP000007431">
    <property type="component" value="Unassembled WGS sequence"/>
</dbReference>
<dbReference type="HOGENOM" id="CLU_1982860_0_0_1"/>
<accession>D8Q9L2</accession>
<feature type="compositionally biased region" description="Low complexity" evidence="1">
    <location>
        <begin position="55"/>
        <end position="66"/>
    </location>
</feature>
<feature type="region of interest" description="Disordered" evidence="1">
    <location>
        <begin position="1"/>
        <end position="126"/>
    </location>
</feature>
<gene>
    <name evidence="2" type="ORF">SCHCODRAFT_85562</name>
</gene>
<feature type="compositionally biased region" description="Polar residues" evidence="1">
    <location>
        <begin position="115"/>
        <end position="126"/>
    </location>
</feature>
<sequence length="126" mass="13304">MSDADDRNPDINVINEGEEDAHEVQQPEQGKKWFGLFGGGGSNSNLKTPDEGGEASQSTTSLATLSKGDNPFLGASEKKSKKKKDKGKQKAFTGAELVKVPSDAFEKPEDGGTPKPSSAVSSLHKD</sequence>
<evidence type="ECO:0000313" key="2">
    <source>
        <dbReference type="EMBL" id="EFI95682.1"/>
    </source>
</evidence>
<keyword evidence="3" id="KW-1185">Reference proteome</keyword>
<protein>
    <submittedName>
        <fullName evidence="2">Expressed protein</fullName>
    </submittedName>
</protein>
<reference evidence="2 3" key="1">
    <citation type="journal article" date="2010" name="Nat. Biotechnol.">
        <title>Genome sequence of the model mushroom Schizophyllum commune.</title>
        <authorList>
            <person name="Ohm R.A."/>
            <person name="de Jong J.F."/>
            <person name="Lugones L.G."/>
            <person name="Aerts A."/>
            <person name="Kothe E."/>
            <person name="Stajich J.E."/>
            <person name="de Vries R.P."/>
            <person name="Record E."/>
            <person name="Levasseur A."/>
            <person name="Baker S.E."/>
            <person name="Bartholomew K.A."/>
            <person name="Coutinho P.M."/>
            <person name="Erdmann S."/>
            <person name="Fowler T.J."/>
            <person name="Gathman A.C."/>
            <person name="Lombard V."/>
            <person name="Henrissat B."/>
            <person name="Knabe N."/>
            <person name="Kuees U."/>
            <person name="Lilly W.W."/>
            <person name="Lindquist E."/>
            <person name="Lucas S."/>
            <person name="Magnuson J.K."/>
            <person name="Piumi F."/>
            <person name="Raudaskoski M."/>
            <person name="Salamov A."/>
            <person name="Schmutz J."/>
            <person name="Schwarze F.W.M.R."/>
            <person name="vanKuyk P.A."/>
            <person name="Horton J.S."/>
            <person name="Grigoriev I.V."/>
            <person name="Woesten H.A.B."/>
        </authorList>
    </citation>
    <scope>NUCLEOTIDE SEQUENCE [LARGE SCALE GENOMIC DNA]</scope>
    <source>
        <strain evidence="3">H4-8 / FGSC 9210</strain>
    </source>
</reference>
<feature type="compositionally biased region" description="Basic and acidic residues" evidence="1">
    <location>
        <begin position="22"/>
        <end position="31"/>
    </location>
</feature>
<dbReference type="AlphaFoldDB" id="D8Q9L2"/>
<proteinExistence type="predicted"/>
<dbReference type="EMBL" id="GL377308">
    <property type="protein sequence ID" value="EFI95682.1"/>
    <property type="molecule type" value="Genomic_DNA"/>
</dbReference>
<dbReference type="VEuPathDB" id="FungiDB:SCHCODRAFT_02631669"/>
<evidence type="ECO:0000256" key="1">
    <source>
        <dbReference type="SAM" id="MobiDB-lite"/>
    </source>
</evidence>
<name>D8Q9L2_SCHCM</name>
<evidence type="ECO:0000313" key="3">
    <source>
        <dbReference type="Proteomes" id="UP000007431"/>
    </source>
</evidence>
<organism evidence="3">
    <name type="scientific">Schizophyllum commune (strain H4-8 / FGSC 9210)</name>
    <name type="common">Split gill fungus</name>
    <dbReference type="NCBI Taxonomy" id="578458"/>
    <lineage>
        <taxon>Eukaryota</taxon>
        <taxon>Fungi</taxon>
        <taxon>Dikarya</taxon>
        <taxon>Basidiomycota</taxon>
        <taxon>Agaricomycotina</taxon>
        <taxon>Agaricomycetes</taxon>
        <taxon>Agaricomycetidae</taxon>
        <taxon>Agaricales</taxon>
        <taxon>Schizophyllaceae</taxon>
        <taxon>Schizophyllum</taxon>
    </lineage>
</organism>